<evidence type="ECO:0000256" key="2">
    <source>
        <dbReference type="ARBA" id="ARBA00023002"/>
    </source>
</evidence>
<keyword evidence="1" id="KW-0285">Flavoprotein</keyword>
<evidence type="ECO:0000256" key="1">
    <source>
        <dbReference type="ARBA" id="ARBA00022630"/>
    </source>
</evidence>
<organism evidence="6 7">
    <name type="scientific">Pseudonocardia alni</name>
    <name type="common">Amycolata alni</name>
    <dbReference type="NCBI Taxonomy" id="33907"/>
    <lineage>
        <taxon>Bacteria</taxon>
        <taxon>Bacillati</taxon>
        <taxon>Actinomycetota</taxon>
        <taxon>Actinomycetes</taxon>
        <taxon>Pseudonocardiales</taxon>
        <taxon>Pseudonocardiaceae</taxon>
        <taxon>Pseudonocardia</taxon>
    </lineage>
</organism>
<dbReference type="PANTHER" id="PTHR48105">
    <property type="entry name" value="THIOREDOXIN REDUCTASE 1-RELATED-RELATED"/>
    <property type="match status" value="1"/>
</dbReference>
<dbReference type="AlphaFoldDB" id="A0AA44UM49"/>
<evidence type="ECO:0000313" key="6">
    <source>
        <dbReference type="EMBL" id="PKB29681.1"/>
    </source>
</evidence>
<gene>
    <name evidence="6" type="ORF">ATL51_1319</name>
</gene>
<dbReference type="SUPFAM" id="SSF51905">
    <property type="entry name" value="FAD/NAD(P)-binding domain"/>
    <property type="match status" value="1"/>
</dbReference>
<accession>A0AA44UM49</accession>
<dbReference type="Gene3D" id="3.50.50.60">
    <property type="entry name" value="FAD/NAD(P)-binding domain"/>
    <property type="match status" value="2"/>
</dbReference>
<dbReference type="RefSeq" id="WP_100880524.1">
    <property type="nucleotide sequence ID" value="NZ_JBICSI010000011.1"/>
</dbReference>
<comment type="caution">
    <text evidence="6">The sequence shown here is derived from an EMBL/GenBank/DDBJ whole genome shotgun (WGS) entry which is preliminary data.</text>
</comment>
<dbReference type="PRINTS" id="PR00368">
    <property type="entry name" value="FADPNR"/>
</dbReference>
<proteinExistence type="predicted"/>
<dbReference type="PRINTS" id="PR00469">
    <property type="entry name" value="PNDRDTASEII"/>
</dbReference>
<dbReference type="InterPro" id="IPR050097">
    <property type="entry name" value="Ferredoxin-NADP_redctase_2"/>
</dbReference>
<feature type="domain" description="FAD/NAD(P)-binding" evidence="5">
    <location>
        <begin position="67"/>
        <end position="271"/>
    </location>
</feature>
<dbReference type="InterPro" id="IPR036188">
    <property type="entry name" value="FAD/NAD-bd_sf"/>
</dbReference>
<dbReference type="GO" id="GO:0004791">
    <property type="term" value="F:thioredoxin-disulfide reductase (NADPH) activity"/>
    <property type="evidence" value="ECO:0007669"/>
    <property type="project" value="UniProtKB-EC"/>
</dbReference>
<dbReference type="InterPro" id="IPR023753">
    <property type="entry name" value="FAD/NAD-binding_dom"/>
</dbReference>
<reference evidence="6 7" key="1">
    <citation type="submission" date="2017-11" db="EMBL/GenBank/DDBJ databases">
        <title>Sequencing the genomes of 1000 actinobacteria strains.</title>
        <authorList>
            <person name="Klenk H.-P."/>
        </authorList>
    </citation>
    <scope>NUCLEOTIDE SEQUENCE [LARGE SCALE GENOMIC DNA]</scope>
    <source>
        <strain evidence="6 7">DSM 44104</strain>
    </source>
</reference>
<keyword evidence="2" id="KW-0560">Oxidoreductase</keyword>
<protein>
    <submittedName>
        <fullName evidence="6">Thioredoxin reductase (NADPH)</fullName>
    </submittedName>
</protein>
<comment type="catalytic activity">
    <reaction evidence="3">
        <text>[thioredoxin]-dithiol + NADP(+) = [thioredoxin]-disulfide + NADPH + H(+)</text>
        <dbReference type="Rhea" id="RHEA:20345"/>
        <dbReference type="Rhea" id="RHEA-COMP:10698"/>
        <dbReference type="Rhea" id="RHEA-COMP:10700"/>
        <dbReference type="ChEBI" id="CHEBI:15378"/>
        <dbReference type="ChEBI" id="CHEBI:29950"/>
        <dbReference type="ChEBI" id="CHEBI:50058"/>
        <dbReference type="ChEBI" id="CHEBI:57783"/>
        <dbReference type="ChEBI" id="CHEBI:58349"/>
        <dbReference type="EC" id="1.8.1.9"/>
    </reaction>
</comment>
<dbReference type="EMBL" id="PHUJ01000003">
    <property type="protein sequence ID" value="PKB29681.1"/>
    <property type="molecule type" value="Genomic_DNA"/>
</dbReference>
<evidence type="ECO:0000256" key="4">
    <source>
        <dbReference type="SAM" id="MobiDB-lite"/>
    </source>
</evidence>
<evidence type="ECO:0000313" key="7">
    <source>
        <dbReference type="Proteomes" id="UP000232453"/>
    </source>
</evidence>
<evidence type="ECO:0000259" key="5">
    <source>
        <dbReference type="Pfam" id="PF07992"/>
    </source>
</evidence>
<dbReference type="Proteomes" id="UP000232453">
    <property type="component" value="Unassembled WGS sequence"/>
</dbReference>
<dbReference type="Pfam" id="PF07992">
    <property type="entry name" value="Pyr_redox_2"/>
    <property type="match status" value="1"/>
</dbReference>
<name>A0AA44UM49_PSEA5</name>
<feature type="region of interest" description="Disordered" evidence="4">
    <location>
        <begin position="1"/>
        <end position="38"/>
    </location>
</feature>
<sequence length="304" mass="32418">MQPQRRRLLGSSGSTPTGIDRATPSPAPAPASHSHGFLSRDWMDPAELLSTARREVAGYGGELLEGRAVGIDRLDGIRFAVHLAEGGRLDARAVVVATGLHDELPDIPGLPPRWGQDVHVCPYCHGYEVRDSALGVIGGEDRAFSLRQAQLIRQWSDDVVFFPHRITLDAHERGPLIARGLRIADGEVTRIVSDETGVRGVELAEGPIVTRTALFVGPRFVPSDELLTALGCDLDDEGWVATDRTGRTSINGVWAPGNVVDHTAQLISAAAAGSAAAIALNNQYLIPADVEMAIAGHTEPAPIH</sequence>
<evidence type="ECO:0000256" key="3">
    <source>
        <dbReference type="ARBA" id="ARBA00048132"/>
    </source>
</evidence>